<dbReference type="Proteomes" id="UP000286287">
    <property type="component" value="Unassembled WGS sequence"/>
</dbReference>
<dbReference type="EMBL" id="QYUJ01000014">
    <property type="protein sequence ID" value="RJF73832.1"/>
    <property type="molecule type" value="Genomic_DNA"/>
</dbReference>
<dbReference type="AlphaFoldDB" id="A0A418VCT1"/>
<name>A0A418VCT1_9DEIO</name>
<reference evidence="1 2" key="1">
    <citation type="submission" date="2018-09" db="EMBL/GenBank/DDBJ databases">
        <authorList>
            <person name="Zhu H."/>
        </authorList>
    </citation>
    <scope>NUCLEOTIDE SEQUENCE [LARGE SCALE GENOMIC DNA]</scope>
    <source>
        <strain evidence="1 2">K2S05-167</strain>
    </source>
</reference>
<accession>A0A418VCT1</accession>
<sequence length="63" mass="7017">MPSIFRFRPSVITSTPPESFSEFRQAGKDIPHDSILRPAHLHSLASLGQKALRSFVRCARNPG</sequence>
<dbReference type="AntiFam" id="ANF00254">
    <property type="entry name" value="DNA repeat"/>
</dbReference>
<evidence type="ECO:0000313" key="1">
    <source>
        <dbReference type="EMBL" id="RJF73832.1"/>
    </source>
</evidence>
<keyword evidence="2" id="KW-1185">Reference proteome</keyword>
<protein>
    <submittedName>
        <fullName evidence="1">Uncharacterized protein</fullName>
    </submittedName>
</protein>
<organism evidence="1 2">
    <name type="scientific">Deinococcus cavernae</name>
    <dbReference type="NCBI Taxonomy" id="2320857"/>
    <lineage>
        <taxon>Bacteria</taxon>
        <taxon>Thermotogati</taxon>
        <taxon>Deinococcota</taxon>
        <taxon>Deinococci</taxon>
        <taxon>Deinococcales</taxon>
        <taxon>Deinococcaceae</taxon>
        <taxon>Deinococcus</taxon>
    </lineage>
</organism>
<evidence type="ECO:0000313" key="2">
    <source>
        <dbReference type="Proteomes" id="UP000286287"/>
    </source>
</evidence>
<proteinExistence type="predicted"/>
<comment type="caution">
    <text evidence="1">The sequence shown here is derived from an EMBL/GenBank/DDBJ whole genome shotgun (WGS) entry which is preliminary data.</text>
</comment>
<gene>
    <name evidence="1" type="ORF">D3875_16895</name>
</gene>